<dbReference type="CDD" id="cd23659">
    <property type="entry name" value="USP_At3g01520-like"/>
    <property type="match status" value="1"/>
</dbReference>
<dbReference type="SUPFAM" id="SSF52402">
    <property type="entry name" value="Adenine nucleotide alpha hydrolases-like"/>
    <property type="match status" value="1"/>
</dbReference>
<dbReference type="PRINTS" id="PR01438">
    <property type="entry name" value="UNVRSLSTRESS"/>
</dbReference>
<organism evidence="3 4">
    <name type="scientific">Sphagnum troendelagicum</name>
    <dbReference type="NCBI Taxonomy" id="128251"/>
    <lineage>
        <taxon>Eukaryota</taxon>
        <taxon>Viridiplantae</taxon>
        <taxon>Streptophyta</taxon>
        <taxon>Embryophyta</taxon>
        <taxon>Bryophyta</taxon>
        <taxon>Sphagnophytina</taxon>
        <taxon>Sphagnopsida</taxon>
        <taxon>Sphagnales</taxon>
        <taxon>Sphagnaceae</taxon>
        <taxon>Sphagnum</taxon>
    </lineage>
</organism>
<dbReference type="PANTHER" id="PTHR31964">
    <property type="entry name" value="ADENINE NUCLEOTIDE ALPHA HYDROLASES-LIKE SUPERFAMILY PROTEIN"/>
    <property type="match status" value="1"/>
</dbReference>
<proteinExistence type="predicted"/>
<evidence type="ECO:0000313" key="3">
    <source>
        <dbReference type="EMBL" id="CAK9223413.1"/>
    </source>
</evidence>
<dbReference type="InterPro" id="IPR006016">
    <property type="entry name" value="UspA"/>
</dbReference>
<evidence type="ECO:0000313" key="4">
    <source>
        <dbReference type="Proteomes" id="UP001497512"/>
    </source>
</evidence>
<keyword evidence="4" id="KW-1185">Reference proteome</keyword>
<dbReference type="PANTHER" id="PTHR31964:SF140">
    <property type="entry name" value="UNIVERSAL STRESS PROTEIN FAMILY PROTEIN"/>
    <property type="match status" value="1"/>
</dbReference>
<dbReference type="InterPro" id="IPR006015">
    <property type="entry name" value="Universal_stress_UspA"/>
</dbReference>
<feature type="domain" description="UspA" evidence="2">
    <location>
        <begin position="9"/>
        <end position="152"/>
    </location>
</feature>
<reference evidence="3" key="1">
    <citation type="submission" date="2024-02" db="EMBL/GenBank/DDBJ databases">
        <authorList>
            <consortium name="ELIXIR-Norway"/>
            <consortium name="Elixir Norway"/>
        </authorList>
    </citation>
    <scope>NUCLEOTIDE SEQUENCE</scope>
</reference>
<dbReference type="Pfam" id="PF00582">
    <property type="entry name" value="Usp"/>
    <property type="match status" value="1"/>
</dbReference>
<dbReference type="Proteomes" id="UP001497512">
    <property type="component" value="Chromosome 4"/>
</dbReference>
<name>A0ABP0UK29_9BRYO</name>
<feature type="region of interest" description="Disordered" evidence="1">
    <location>
        <begin position="159"/>
        <end position="186"/>
    </location>
</feature>
<evidence type="ECO:0000259" key="2">
    <source>
        <dbReference type="Pfam" id="PF00582"/>
    </source>
</evidence>
<accession>A0ABP0UK29</accession>
<dbReference type="Gene3D" id="3.40.50.620">
    <property type="entry name" value="HUPs"/>
    <property type="match status" value="1"/>
</dbReference>
<sequence>MDLLLAEPRTILVALDESPGAEFAFEWALKNYCKPNDVLHLLHVRHATDDFGINPKWRVPADVASEVEQKMEVAAQALLQTFLDRATLAKIKCKGRVVVGDERHEICKEVLWVCADVLIVGSRGLNRMQRVFLGSVSEYCAQHCACPVIIVKPMPEGRKFSSNGSLSDDSTSENHIPGLDATEDDL</sequence>
<evidence type="ECO:0000256" key="1">
    <source>
        <dbReference type="SAM" id="MobiDB-lite"/>
    </source>
</evidence>
<gene>
    <name evidence="3" type="ORF">CSSPTR1EN2_LOCUS16819</name>
</gene>
<dbReference type="EMBL" id="OZ019896">
    <property type="protein sequence ID" value="CAK9223413.1"/>
    <property type="molecule type" value="Genomic_DNA"/>
</dbReference>
<dbReference type="InterPro" id="IPR014729">
    <property type="entry name" value="Rossmann-like_a/b/a_fold"/>
</dbReference>
<protein>
    <recommendedName>
        <fullName evidence="2">UspA domain-containing protein</fullName>
    </recommendedName>
</protein>